<dbReference type="SMART" id="SM00882">
    <property type="entry name" value="CoA_trans"/>
    <property type="match status" value="2"/>
</dbReference>
<dbReference type="EMBL" id="CP027569">
    <property type="protein sequence ID" value="AVO28206.1"/>
    <property type="molecule type" value="Genomic_DNA"/>
</dbReference>
<dbReference type="InterPro" id="IPR004165">
    <property type="entry name" value="CoA_trans_fam_I"/>
</dbReference>
<proteinExistence type="inferred from homology"/>
<dbReference type="PIRSF" id="PIRSF000858">
    <property type="entry name" value="SCOT-t"/>
    <property type="match status" value="1"/>
</dbReference>
<dbReference type="Pfam" id="PF01144">
    <property type="entry name" value="CoA_trans"/>
    <property type="match status" value="1"/>
</dbReference>
<dbReference type="InterPro" id="IPR014388">
    <property type="entry name" value="3-oxoacid_CoA-transferase"/>
</dbReference>
<evidence type="ECO:0000313" key="5">
    <source>
        <dbReference type="Proteomes" id="UP000238358"/>
    </source>
</evidence>
<protein>
    <submittedName>
        <fullName evidence="4">3-oxoacid CoA-transferase</fullName>
    </submittedName>
</protein>
<name>A0A2S0M9T5_MEGEL</name>
<dbReference type="Proteomes" id="UP000238358">
    <property type="component" value="Chromosome"/>
</dbReference>
<dbReference type="PANTHER" id="PTHR43293">
    <property type="entry name" value="ACETATE COA-TRANSFERASE YDIF"/>
    <property type="match status" value="1"/>
</dbReference>
<dbReference type="SUPFAM" id="SSF100950">
    <property type="entry name" value="NagB/RpiA/CoA transferase-like"/>
    <property type="match status" value="2"/>
</dbReference>
<gene>
    <name evidence="4" type="ORF">C6Y28_11560</name>
</gene>
<dbReference type="AlphaFoldDB" id="A0A2S0M9T5"/>
<organism evidence="4 5">
    <name type="scientific">Megasphaera elsdenii</name>
    <dbReference type="NCBI Taxonomy" id="907"/>
    <lineage>
        <taxon>Bacteria</taxon>
        <taxon>Bacillati</taxon>
        <taxon>Bacillota</taxon>
        <taxon>Negativicutes</taxon>
        <taxon>Veillonellales</taxon>
        <taxon>Veillonellaceae</taxon>
        <taxon>Megasphaera</taxon>
    </lineage>
</organism>
<keyword evidence="2 3" id="KW-0808">Transferase</keyword>
<dbReference type="PANTHER" id="PTHR43293:SF1">
    <property type="entry name" value="ACETATE COA-TRANSFERASE YDIF"/>
    <property type="match status" value="1"/>
</dbReference>
<evidence type="ECO:0000256" key="1">
    <source>
        <dbReference type="ARBA" id="ARBA00007154"/>
    </source>
</evidence>
<evidence type="ECO:0000256" key="2">
    <source>
        <dbReference type="ARBA" id="ARBA00022679"/>
    </source>
</evidence>
<sequence length="519" mass="56078">MTQFITPAEAARLVGDDMTLAVSGHAGFGTPDGLFKALHDRYADEGHPRNLTLVKIAGTGDGGQRGGDRLAADGLIGTIITSHFGMEKKLSDKVAADQCLAYTVPAGTLLELYRAIAAGRKGVWTDIGLHTLADPRRDGSKANEKTVREGKDIVRLMEIDGNEYLYYPAFPIQVCFIRGSLADEDGNISLQREAMIGEQLEVAEATHNSGGIVVVQVEDVVPRGSLDSRLVKIHHFLVDYVVVPRPKYHVQSFSTHGYRPELSGEGRKAIQSLPPHPLDNRKICARRAAMELKKGDVMNLGIGIPEIIGSVAAEEGFGPSLTLAADSGIIGGIPLSGLDMGAAVNAEAELKMADMFDICHGGGLDLCALGLAEIDAMGNVNVSKFHGRVTGPGGFIDLAQPTKKLILMGTFTAGGLREHCEDGRLVIDHEGKYQKFKTDIEQVTFSGSYAASHDQHVLVVTERAVFRLTPQGLMLTEIAPGMDLERDILGQMEFRPVIADDLRRMDSRIFQPDPMRMSM</sequence>
<comment type="similarity">
    <text evidence="1 3">Belongs to the 3-oxoacid CoA-transferase family.</text>
</comment>
<evidence type="ECO:0000256" key="3">
    <source>
        <dbReference type="PIRNR" id="PIRNR000858"/>
    </source>
</evidence>
<dbReference type="RefSeq" id="WP_027895186.1">
    <property type="nucleotide sequence ID" value="NZ_CP027569.1"/>
</dbReference>
<reference evidence="4 5" key="1">
    <citation type="journal article" date="2018" name="Genome Announc.">
        <title>Complete genomes of two Megasphaera elsdenii strains, NCIMB 702410 and ATCC 25940.</title>
        <authorList>
            <person name="Hatmaker E.A."/>
            <person name="O'Dell K."/>
            <person name="Riley L.A."/>
            <person name="Klingeman D.M."/>
            <person name="Guss A.M."/>
        </authorList>
    </citation>
    <scope>NUCLEOTIDE SEQUENCE [LARGE SCALE GENOMIC DNA]</scope>
    <source>
        <strain evidence="4 5">NCIMB702410</strain>
    </source>
</reference>
<accession>A0A2S0M9T5</accession>
<dbReference type="GO" id="GO:0008410">
    <property type="term" value="F:CoA-transferase activity"/>
    <property type="evidence" value="ECO:0007669"/>
    <property type="project" value="InterPro"/>
</dbReference>
<dbReference type="GO" id="GO:0046952">
    <property type="term" value="P:ketone body catabolic process"/>
    <property type="evidence" value="ECO:0007669"/>
    <property type="project" value="InterPro"/>
</dbReference>
<dbReference type="OrthoDB" id="9778604at2"/>
<dbReference type="InterPro" id="IPR037171">
    <property type="entry name" value="NagB/RpiA_transferase-like"/>
</dbReference>
<dbReference type="Gene3D" id="3.40.1080.10">
    <property type="entry name" value="Glutaconate Coenzyme A-transferase"/>
    <property type="match status" value="2"/>
</dbReference>
<evidence type="ECO:0000313" key="4">
    <source>
        <dbReference type="EMBL" id="AVO28206.1"/>
    </source>
</evidence>